<evidence type="ECO:0000313" key="4">
    <source>
        <dbReference type="Proteomes" id="UP000266673"/>
    </source>
</evidence>
<dbReference type="GO" id="GO:0008168">
    <property type="term" value="F:methyltransferase activity"/>
    <property type="evidence" value="ECO:0007669"/>
    <property type="project" value="UniProtKB-KW"/>
</dbReference>
<dbReference type="Proteomes" id="UP000266673">
    <property type="component" value="Unassembled WGS sequence"/>
</dbReference>
<dbReference type="PANTHER" id="PTHR43591">
    <property type="entry name" value="METHYLTRANSFERASE"/>
    <property type="match status" value="1"/>
</dbReference>
<sequence>MGNTESRNDNIKESRNDNNKKFRNDNVKTFRKKPSFSRIGSSHVKTNSISPDCTDSTSSCNIKTVSNIKILGGRPYLDEEVSIYLFPADWEEADRVQTCHFALKHLLCGNCTAPLSDIIKPESKILDVGCGSGHWCFEIAQEFPDADVYGVDIISSFPSEIKPSNCYFQECNITDGLPFEDNDFDYVFMRHMFLALRDCQWVPLLNEIMRVLKPGGVFEFVEFDLIPKSIGPVYSELINQCNESLKKKQIDLQFLPKFEQTVIDVGFQNVNCIRKNIPLGRWDRNIGKIGEIWTSNMFQMSKSLNSLITSSSLVNNSDEEHDRILSKIYFEEVDLYHSYQVHYIILATKSTNDVNN</sequence>
<reference evidence="3 4" key="1">
    <citation type="submission" date="2018-06" db="EMBL/GenBank/DDBJ databases">
        <title>Comparative genomics reveals the genomic features of Rhizophagus irregularis, R. cerebriforme, R. diaphanum and Gigaspora rosea, and their symbiotic lifestyle signature.</title>
        <authorList>
            <person name="Morin E."/>
            <person name="San Clemente H."/>
            <person name="Chen E.C.H."/>
            <person name="De La Providencia I."/>
            <person name="Hainaut M."/>
            <person name="Kuo A."/>
            <person name="Kohler A."/>
            <person name="Murat C."/>
            <person name="Tang N."/>
            <person name="Roy S."/>
            <person name="Loubradou J."/>
            <person name="Henrissat B."/>
            <person name="Grigoriev I.V."/>
            <person name="Corradi N."/>
            <person name="Roux C."/>
            <person name="Martin F.M."/>
        </authorList>
    </citation>
    <scope>NUCLEOTIDE SEQUENCE [LARGE SCALE GENOMIC DNA]</scope>
    <source>
        <strain evidence="3 4">DAOM 194757</strain>
    </source>
</reference>
<dbReference type="CDD" id="cd02440">
    <property type="entry name" value="AdoMet_MTases"/>
    <property type="match status" value="1"/>
</dbReference>
<dbReference type="InterPro" id="IPR029063">
    <property type="entry name" value="SAM-dependent_MTases_sf"/>
</dbReference>
<evidence type="ECO:0000256" key="1">
    <source>
        <dbReference type="SAM" id="MobiDB-lite"/>
    </source>
</evidence>
<dbReference type="Pfam" id="PF13649">
    <property type="entry name" value="Methyltransf_25"/>
    <property type="match status" value="1"/>
</dbReference>
<dbReference type="EMBL" id="QKWP01001057">
    <property type="protein sequence ID" value="RIB12126.1"/>
    <property type="molecule type" value="Genomic_DNA"/>
</dbReference>
<dbReference type="InterPro" id="IPR041698">
    <property type="entry name" value="Methyltransf_25"/>
</dbReference>
<feature type="domain" description="Methyltransferase" evidence="2">
    <location>
        <begin position="125"/>
        <end position="216"/>
    </location>
</feature>
<keyword evidence="3" id="KW-0489">Methyltransferase</keyword>
<dbReference type="Gene3D" id="3.40.50.150">
    <property type="entry name" value="Vaccinia Virus protein VP39"/>
    <property type="match status" value="1"/>
</dbReference>
<feature type="region of interest" description="Disordered" evidence="1">
    <location>
        <begin position="1"/>
        <end position="26"/>
    </location>
</feature>
<dbReference type="OrthoDB" id="2013972at2759"/>
<proteinExistence type="predicted"/>
<protein>
    <submittedName>
        <fullName evidence="3">S-adenosyl-L-methionine-dependent methyltransferase</fullName>
    </submittedName>
</protein>
<name>A0A397UY11_9GLOM</name>
<keyword evidence="4" id="KW-1185">Reference proteome</keyword>
<comment type="caution">
    <text evidence="3">The sequence shown here is derived from an EMBL/GenBank/DDBJ whole genome shotgun (WGS) entry which is preliminary data.</text>
</comment>
<gene>
    <name evidence="3" type="ORF">C2G38_2249698</name>
</gene>
<dbReference type="AlphaFoldDB" id="A0A397UY11"/>
<accession>A0A397UY11</accession>
<evidence type="ECO:0000313" key="3">
    <source>
        <dbReference type="EMBL" id="RIB12126.1"/>
    </source>
</evidence>
<dbReference type="STRING" id="44941.A0A397UY11"/>
<dbReference type="PANTHER" id="PTHR43591:SF105">
    <property type="entry name" value="METHYLTRANSFERASE DOMAIN-CONTAINING PROTEIN-RELATED"/>
    <property type="match status" value="1"/>
</dbReference>
<dbReference type="GO" id="GO:0032259">
    <property type="term" value="P:methylation"/>
    <property type="evidence" value="ECO:0007669"/>
    <property type="project" value="UniProtKB-KW"/>
</dbReference>
<evidence type="ECO:0000259" key="2">
    <source>
        <dbReference type="Pfam" id="PF13649"/>
    </source>
</evidence>
<organism evidence="3 4">
    <name type="scientific">Gigaspora rosea</name>
    <dbReference type="NCBI Taxonomy" id="44941"/>
    <lineage>
        <taxon>Eukaryota</taxon>
        <taxon>Fungi</taxon>
        <taxon>Fungi incertae sedis</taxon>
        <taxon>Mucoromycota</taxon>
        <taxon>Glomeromycotina</taxon>
        <taxon>Glomeromycetes</taxon>
        <taxon>Diversisporales</taxon>
        <taxon>Gigasporaceae</taxon>
        <taxon>Gigaspora</taxon>
    </lineage>
</organism>
<keyword evidence="3" id="KW-0808">Transferase</keyword>
<dbReference type="SUPFAM" id="SSF53335">
    <property type="entry name" value="S-adenosyl-L-methionine-dependent methyltransferases"/>
    <property type="match status" value="1"/>
</dbReference>